<sequence>MRAVRLVLPAAAALALTACFGGAKPPPTLLTLTPQAAPVAIQRTATPGQAVTILDPLVGKELRQVRVPVLEAPGQVTYIKGLQYVDTPDRLFQHLLAETVKRTTNRVVLDQGQTTLDSGVLVTGTLERFGYDTALGQVIVTYDATLSTQGGTQVQARRFEATAPADGTAATVGPALNQAANAVASQVASWIGS</sequence>
<reference evidence="2 3" key="1">
    <citation type="submission" date="2022-10" db="EMBL/GenBank/DDBJ databases">
        <title>Sphingomonas sp.</title>
        <authorList>
            <person name="Jin C."/>
        </authorList>
    </citation>
    <scope>NUCLEOTIDE SEQUENCE [LARGE SCALE GENOMIC DNA]</scope>
    <source>
        <strain evidence="2 3">BN140010</strain>
    </source>
</reference>
<keyword evidence="1" id="KW-0732">Signal</keyword>
<protein>
    <submittedName>
        <fullName evidence="2">ABC-type transport auxiliary lipoprotein family protein</fullName>
    </submittedName>
</protein>
<feature type="signal peptide" evidence="1">
    <location>
        <begin position="1"/>
        <end position="23"/>
    </location>
</feature>
<dbReference type="Proteomes" id="UP001526246">
    <property type="component" value="Unassembled WGS sequence"/>
</dbReference>
<gene>
    <name evidence="2" type="ORF">OMW55_09220</name>
</gene>
<proteinExistence type="predicted"/>
<dbReference type="SUPFAM" id="SSF159594">
    <property type="entry name" value="XCC0632-like"/>
    <property type="match status" value="1"/>
</dbReference>
<evidence type="ECO:0000313" key="3">
    <source>
        <dbReference type="Proteomes" id="UP001526246"/>
    </source>
</evidence>
<evidence type="ECO:0000256" key="1">
    <source>
        <dbReference type="SAM" id="SignalP"/>
    </source>
</evidence>
<evidence type="ECO:0000313" key="2">
    <source>
        <dbReference type="EMBL" id="MCW3797981.1"/>
    </source>
</evidence>
<dbReference type="RefSeq" id="WP_264882597.1">
    <property type="nucleotide sequence ID" value="NZ_JAPDOB010000002.1"/>
</dbReference>
<feature type="chain" id="PRO_5045053028" evidence="1">
    <location>
        <begin position="24"/>
        <end position="193"/>
    </location>
</feature>
<comment type="caution">
    <text evidence="2">The sequence shown here is derived from an EMBL/GenBank/DDBJ whole genome shotgun (WGS) entry which is preliminary data.</text>
</comment>
<organism evidence="2 3">
    <name type="scientific">Sphingomonas arvum</name>
    <dbReference type="NCBI Taxonomy" id="2992113"/>
    <lineage>
        <taxon>Bacteria</taxon>
        <taxon>Pseudomonadati</taxon>
        <taxon>Pseudomonadota</taxon>
        <taxon>Alphaproteobacteria</taxon>
        <taxon>Sphingomonadales</taxon>
        <taxon>Sphingomonadaceae</taxon>
        <taxon>Sphingomonas</taxon>
    </lineage>
</organism>
<keyword evidence="2" id="KW-0449">Lipoprotein</keyword>
<accession>A0ABT3JGS1</accession>
<dbReference type="PROSITE" id="PS51257">
    <property type="entry name" value="PROKAR_LIPOPROTEIN"/>
    <property type="match status" value="1"/>
</dbReference>
<dbReference type="EMBL" id="JAPDOB010000002">
    <property type="protein sequence ID" value="MCW3797981.1"/>
    <property type="molecule type" value="Genomic_DNA"/>
</dbReference>
<name>A0ABT3JGS1_9SPHN</name>
<keyword evidence="3" id="KW-1185">Reference proteome</keyword>
<dbReference type="Gene3D" id="3.40.50.10610">
    <property type="entry name" value="ABC-type transport auxiliary lipoprotein component"/>
    <property type="match status" value="1"/>
</dbReference>